<dbReference type="EMBL" id="CP144373">
    <property type="protein sequence ID" value="XCH46934.1"/>
    <property type="molecule type" value="Genomic_DNA"/>
</dbReference>
<dbReference type="KEGG" id="taut:V4D30_01315"/>
<sequence>MEEFVLVFSIEELSEVKEIRFFNISEYAKGKILSLLKINQ</sequence>
<name>A0AAU8H089_9BACT</name>
<accession>A0AAU8H089</accession>
<proteinExistence type="predicted"/>
<gene>
    <name evidence="1" type="ORF">V4D30_01315</name>
</gene>
<protein>
    <submittedName>
        <fullName evidence="1">Uncharacterized protein</fullName>
    </submittedName>
</protein>
<reference evidence="1" key="1">
    <citation type="submission" date="2024-01" db="EMBL/GenBank/DDBJ databases">
        <title>The first autotrophic representatives of the genus Thermodesulfovibrio.</title>
        <authorList>
            <person name="Maltseva A.I."/>
            <person name="Elcheninov A.G."/>
            <person name="Kublanov I.V."/>
            <person name="Lebedinsky A.V."/>
            <person name="Frolov E.N."/>
        </authorList>
    </citation>
    <scope>NUCLEOTIDE SEQUENCE</scope>
    <source>
        <strain evidence="1">3907-1M</strain>
    </source>
</reference>
<dbReference type="AlphaFoldDB" id="A0AAU8H089"/>
<evidence type="ECO:0000313" key="1">
    <source>
        <dbReference type="EMBL" id="XCH46934.1"/>
    </source>
</evidence>
<dbReference type="RefSeq" id="WP_353684460.1">
    <property type="nucleotide sequence ID" value="NZ_CP144373.1"/>
</dbReference>
<organism evidence="1">
    <name type="scientific">Thermodesulfovibrio autotrophicus</name>
    <dbReference type="NCBI Taxonomy" id="3118333"/>
    <lineage>
        <taxon>Bacteria</taxon>
        <taxon>Pseudomonadati</taxon>
        <taxon>Nitrospirota</taxon>
        <taxon>Thermodesulfovibrionia</taxon>
        <taxon>Thermodesulfovibrionales</taxon>
        <taxon>Thermodesulfovibrionaceae</taxon>
        <taxon>Thermodesulfovibrio</taxon>
    </lineage>
</organism>